<evidence type="ECO:0000256" key="2">
    <source>
        <dbReference type="ARBA" id="ARBA00010897"/>
    </source>
</evidence>
<dbReference type="Proteomes" id="UP000245383">
    <property type="component" value="Unassembled WGS sequence"/>
</dbReference>
<feature type="domain" description="Nicotinate/nicotinamide phosphoribosyltransferase" evidence="8">
    <location>
        <begin position="150"/>
        <end position="351"/>
    </location>
</feature>
<evidence type="ECO:0000313" key="10">
    <source>
        <dbReference type="Proteomes" id="UP000245383"/>
    </source>
</evidence>
<keyword evidence="10" id="KW-1185">Reference proteome</keyword>
<dbReference type="PANTHER" id="PTHR11098:SF1">
    <property type="entry name" value="NICOTINATE PHOSPHORIBOSYLTRANSFERASE"/>
    <property type="match status" value="1"/>
</dbReference>
<keyword evidence="5" id="KW-0436">Ligase</keyword>
<dbReference type="InterPro" id="IPR041525">
    <property type="entry name" value="N/Namide_PRibTrfase"/>
</dbReference>
<proteinExistence type="inferred from homology"/>
<keyword evidence="4" id="KW-0597">Phosphoprotein</keyword>
<dbReference type="Gene3D" id="3.20.140.10">
    <property type="entry name" value="nicotinate phosphoribosyltransferase"/>
    <property type="match status" value="2"/>
</dbReference>
<dbReference type="InterPro" id="IPR007229">
    <property type="entry name" value="Nic_PRibTrfase-Fam"/>
</dbReference>
<keyword evidence="6" id="KW-0662">Pyridine nucleotide biosynthesis</keyword>
<dbReference type="GO" id="GO:0034355">
    <property type="term" value="P:NAD+ biosynthetic process via the salvage pathway"/>
    <property type="evidence" value="ECO:0007669"/>
    <property type="project" value="TreeGrafter"/>
</dbReference>
<evidence type="ECO:0000256" key="5">
    <source>
        <dbReference type="ARBA" id="ARBA00022598"/>
    </source>
</evidence>
<accession>A0A2T9YST4</accession>
<comment type="similarity">
    <text evidence="2">Belongs to the NAPRTase family.</text>
</comment>
<dbReference type="AlphaFoldDB" id="A0A2T9YST4"/>
<dbReference type="OrthoDB" id="193380at2759"/>
<dbReference type="InterPro" id="IPR036068">
    <property type="entry name" value="Nicotinate_pribotase-like_C"/>
</dbReference>
<comment type="catalytic activity">
    <reaction evidence="7">
        <text>5-phospho-alpha-D-ribose 1-diphosphate + nicotinate + ATP + H2O = nicotinate beta-D-ribonucleotide + ADP + phosphate + diphosphate</text>
        <dbReference type="Rhea" id="RHEA:36163"/>
        <dbReference type="ChEBI" id="CHEBI:15377"/>
        <dbReference type="ChEBI" id="CHEBI:30616"/>
        <dbReference type="ChEBI" id="CHEBI:32544"/>
        <dbReference type="ChEBI" id="CHEBI:33019"/>
        <dbReference type="ChEBI" id="CHEBI:43474"/>
        <dbReference type="ChEBI" id="CHEBI:57502"/>
        <dbReference type="ChEBI" id="CHEBI:58017"/>
        <dbReference type="ChEBI" id="CHEBI:456216"/>
        <dbReference type="EC" id="6.3.4.21"/>
    </reaction>
</comment>
<organism evidence="9 10">
    <name type="scientific">Smittium simulii</name>
    <dbReference type="NCBI Taxonomy" id="133385"/>
    <lineage>
        <taxon>Eukaryota</taxon>
        <taxon>Fungi</taxon>
        <taxon>Fungi incertae sedis</taxon>
        <taxon>Zoopagomycota</taxon>
        <taxon>Kickxellomycotina</taxon>
        <taxon>Harpellomycetes</taxon>
        <taxon>Harpellales</taxon>
        <taxon>Legeriomycetaceae</taxon>
        <taxon>Smittium</taxon>
    </lineage>
</organism>
<protein>
    <recommendedName>
        <fullName evidence="3">nicotinate phosphoribosyltransferase</fullName>
        <ecNumber evidence="3">6.3.4.21</ecNumber>
    </recommendedName>
</protein>
<evidence type="ECO:0000256" key="3">
    <source>
        <dbReference type="ARBA" id="ARBA00013236"/>
    </source>
</evidence>
<reference evidence="9 10" key="1">
    <citation type="journal article" date="2018" name="MBio">
        <title>Comparative Genomics Reveals the Core Gene Toolbox for the Fungus-Insect Symbiosis.</title>
        <authorList>
            <person name="Wang Y."/>
            <person name="Stata M."/>
            <person name="Wang W."/>
            <person name="Stajich J.E."/>
            <person name="White M.M."/>
            <person name="Moncalvo J.M."/>
        </authorList>
    </citation>
    <scope>NUCLEOTIDE SEQUENCE [LARGE SCALE GENOMIC DNA]</scope>
    <source>
        <strain evidence="9 10">SWE-8-4</strain>
    </source>
</reference>
<dbReference type="EC" id="6.3.4.21" evidence="3"/>
<dbReference type="STRING" id="133385.A0A2T9YST4"/>
<dbReference type="GO" id="GO:0004516">
    <property type="term" value="F:nicotinate phosphoribosyltransferase activity"/>
    <property type="evidence" value="ECO:0007669"/>
    <property type="project" value="UniProtKB-EC"/>
</dbReference>
<sequence length="369" mass="41250">MYSEEQFGDVFITVKGIWSQVILYEVPLLALISESYYKFVDLNWDHDLGCQAQQIRSKALLLLKNGCIFSEFGTRRRRSFEIHDLIVGELASLARNDYKLAKSLISANNAGFSLPLSEPTNETIENSDKNDAHLKYTKDIDHISAEFLQFGKIVGTSNVFLAKKYNIMPSGTVGHEWTMGTAAIEQTFNTGNKIAMYKWAATFKQHLSIALTDTFGIKSFFNNFDYYLSNTFNGIRHDSGDPVVLLDMAIAHYQNLSIDPKNKLIIFSDSLTVEKAIRLQRLCKEKGIGCAFGIGTNFTNDFNKITVDSHSTSATNINSLENKSKAMNIVIKLMTCNEVGCVKLSDDHGKYTGLPSDIDRALNELGLAE</sequence>
<dbReference type="SUPFAM" id="SSF51690">
    <property type="entry name" value="Nicotinate/Quinolinate PRTase C-terminal domain-like"/>
    <property type="match status" value="2"/>
</dbReference>
<dbReference type="GO" id="GO:0005829">
    <property type="term" value="C:cytosol"/>
    <property type="evidence" value="ECO:0007669"/>
    <property type="project" value="TreeGrafter"/>
</dbReference>
<evidence type="ECO:0000259" key="8">
    <source>
        <dbReference type="Pfam" id="PF04095"/>
    </source>
</evidence>
<dbReference type="UniPathway" id="UPA00253">
    <property type="reaction ID" value="UER00457"/>
</dbReference>
<evidence type="ECO:0000313" key="9">
    <source>
        <dbReference type="EMBL" id="PVU95381.1"/>
    </source>
</evidence>
<evidence type="ECO:0000256" key="6">
    <source>
        <dbReference type="ARBA" id="ARBA00022642"/>
    </source>
</evidence>
<dbReference type="PIRSF" id="PIRSF000484">
    <property type="entry name" value="NAPRT"/>
    <property type="match status" value="1"/>
</dbReference>
<evidence type="ECO:0000256" key="7">
    <source>
        <dbReference type="ARBA" id="ARBA00048668"/>
    </source>
</evidence>
<name>A0A2T9YST4_9FUNG</name>
<gene>
    <name evidence="9" type="ORF">BB561_001853</name>
</gene>
<dbReference type="EMBL" id="MBFR01000058">
    <property type="protein sequence ID" value="PVU95381.1"/>
    <property type="molecule type" value="Genomic_DNA"/>
</dbReference>
<dbReference type="Pfam" id="PF04095">
    <property type="entry name" value="NAPRTase"/>
    <property type="match status" value="1"/>
</dbReference>
<evidence type="ECO:0000256" key="4">
    <source>
        <dbReference type="ARBA" id="ARBA00022553"/>
    </source>
</evidence>
<dbReference type="PANTHER" id="PTHR11098">
    <property type="entry name" value="NICOTINATE PHOSPHORIBOSYLTRANSFERASE"/>
    <property type="match status" value="1"/>
</dbReference>
<comment type="caution">
    <text evidence="9">The sequence shown here is derived from an EMBL/GenBank/DDBJ whole genome shotgun (WGS) entry which is preliminary data.</text>
</comment>
<comment type="pathway">
    <text evidence="1">Cofactor biosynthesis; NAD(+) biosynthesis; nicotinate D-ribonucleotide from nicotinate: step 1/1.</text>
</comment>
<evidence type="ECO:0000256" key="1">
    <source>
        <dbReference type="ARBA" id="ARBA00004952"/>
    </source>
</evidence>